<sequence>MATYDSAKTRCAAQAIAQLASGMHSAVEPGMRAVRERMDLLQGRTARAMEEALDRLWREEQALHGEMEALAHQVAAYASQLEQLDEKLARRL</sequence>
<comment type="caution">
    <text evidence="1">The sequence shown here is derived from an EMBL/GenBank/DDBJ whole genome shotgun (WGS) entry which is preliminary data.</text>
</comment>
<dbReference type="EMBL" id="DVOT01000124">
    <property type="protein sequence ID" value="HIV27617.1"/>
    <property type="molecule type" value="Genomic_DNA"/>
</dbReference>
<gene>
    <name evidence="1" type="ORF">IAA64_06580</name>
</gene>
<accession>A0A9D1P7N8</accession>
<dbReference type="SUPFAM" id="SSF140453">
    <property type="entry name" value="EsxAB dimer-like"/>
    <property type="match status" value="1"/>
</dbReference>
<evidence type="ECO:0000313" key="2">
    <source>
        <dbReference type="Proteomes" id="UP000886884"/>
    </source>
</evidence>
<protein>
    <submittedName>
        <fullName evidence="1">Uncharacterized protein</fullName>
    </submittedName>
</protein>
<evidence type="ECO:0000313" key="1">
    <source>
        <dbReference type="EMBL" id="HIV27617.1"/>
    </source>
</evidence>
<reference evidence="1" key="2">
    <citation type="journal article" date="2021" name="PeerJ">
        <title>Extensive microbial diversity within the chicken gut microbiome revealed by metagenomics and culture.</title>
        <authorList>
            <person name="Gilroy R."/>
            <person name="Ravi A."/>
            <person name="Getino M."/>
            <person name="Pursley I."/>
            <person name="Horton D.L."/>
            <person name="Alikhan N.F."/>
            <person name="Baker D."/>
            <person name="Gharbi K."/>
            <person name="Hall N."/>
            <person name="Watson M."/>
            <person name="Adriaenssens E.M."/>
            <person name="Foster-Nyarko E."/>
            <person name="Jarju S."/>
            <person name="Secka A."/>
            <person name="Antonio M."/>
            <person name="Oren A."/>
            <person name="Chaudhuri R.R."/>
            <person name="La Ragione R."/>
            <person name="Hildebrand F."/>
            <person name="Pallen M.J."/>
        </authorList>
    </citation>
    <scope>NUCLEOTIDE SEQUENCE</scope>
    <source>
        <strain evidence="1">CHK183-6373</strain>
    </source>
</reference>
<dbReference type="AlphaFoldDB" id="A0A9D1P7N8"/>
<proteinExistence type="predicted"/>
<name>A0A9D1P7N8_9FIRM</name>
<reference evidence="1" key="1">
    <citation type="submission" date="2020-10" db="EMBL/GenBank/DDBJ databases">
        <authorList>
            <person name="Gilroy R."/>
        </authorList>
    </citation>
    <scope>NUCLEOTIDE SEQUENCE</scope>
    <source>
        <strain evidence="1">CHK183-6373</strain>
    </source>
</reference>
<dbReference type="InterPro" id="IPR036689">
    <property type="entry name" value="ESAT-6-like_sf"/>
</dbReference>
<dbReference type="Proteomes" id="UP000886884">
    <property type="component" value="Unassembled WGS sequence"/>
</dbReference>
<organism evidence="1 2">
    <name type="scientific">Candidatus Ornithocaccomicrobium faecavium</name>
    <dbReference type="NCBI Taxonomy" id="2840890"/>
    <lineage>
        <taxon>Bacteria</taxon>
        <taxon>Bacillati</taxon>
        <taxon>Bacillota</taxon>
        <taxon>Clostridia</taxon>
        <taxon>Candidatus Ornithocaccomicrobium</taxon>
    </lineage>
</organism>